<accession>V9VLU3</accession>
<evidence type="ECO:0000259" key="1">
    <source>
        <dbReference type="Pfam" id="PF18546"/>
    </source>
</evidence>
<dbReference type="STRING" id="999552.METH_01345"/>
<dbReference type="InterPro" id="IPR041359">
    <property type="entry name" value="MetOD1"/>
</dbReference>
<dbReference type="KEGG" id="lmd:METH_01345"/>
<name>V9VLU3_9RHOB</name>
<sequence>MTRSSNDIPMAEIDLDRDGFMRTLIRELSGTLEDVVGLEDASGFISIVGTKIGESIGQSYRNALSVEKLSRGQVAAVLVDLKRRIEGEFYIIEESDDRIVLGNKACPFGDKVLGRPSMCMMTSNVFGSIAAENLGYAKVELERTIAAGHQECRVVVHLKHDEAAREEDGREYFGSQG</sequence>
<evidence type="ECO:0000313" key="2">
    <source>
        <dbReference type="EMBL" id="AHC99530.1"/>
    </source>
</evidence>
<gene>
    <name evidence="2" type="ORF">METH_01345</name>
</gene>
<dbReference type="OrthoDB" id="260231at2"/>
<protein>
    <submittedName>
        <fullName evidence="2">Transcriptional regulator</fullName>
    </submittedName>
</protein>
<organism evidence="2 3">
    <name type="scientific">Leisingera methylohalidivorans DSM 14336</name>
    <dbReference type="NCBI Taxonomy" id="999552"/>
    <lineage>
        <taxon>Bacteria</taxon>
        <taxon>Pseudomonadati</taxon>
        <taxon>Pseudomonadota</taxon>
        <taxon>Alphaproteobacteria</taxon>
        <taxon>Rhodobacterales</taxon>
        <taxon>Roseobacteraceae</taxon>
        <taxon>Leisingera</taxon>
    </lineage>
</organism>
<dbReference type="AlphaFoldDB" id="V9VLU3"/>
<feature type="domain" description="Metanogen output" evidence="1">
    <location>
        <begin position="25"/>
        <end position="156"/>
    </location>
</feature>
<reference evidence="2 3" key="1">
    <citation type="submission" date="2013-09" db="EMBL/GenBank/DDBJ databases">
        <authorList>
            <consortium name="DOE Joint Genome Institute"/>
            <person name="Klenk H.-P."/>
            <person name="Huntemann M."/>
            <person name="Han J."/>
            <person name="Chen A."/>
            <person name="Kyrpides N."/>
            <person name="Mavromatis K."/>
            <person name="Markowitz V."/>
            <person name="Palaniappan K."/>
            <person name="Ivanova N."/>
            <person name="Schaumberg A."/>
            <person name="Pati A."/>
            <person name="Liolios K."/>
            <person name="Nordberg H.P."/>
            <person name="Cantor M.N."/>
            <person name="Hua S.X."/>
            <person name="Woyke T."/>
        </authorList>
    </citation>
    <scope>NUCLEOTIDE SEQUENCE [LARGE SCALE GENOMIC DNA]</scope>
    <source>
        <strain evidence="2 3">DSM 14336</strain>
    </source>
</reference>
<keyword evidence="3" id="KW-1185">Reference proteome</keyword>
<evidence type="ECO:0000313" key="3">
    <source>
        <dbReference type="Proteomes" id="UP000018780"/>
    </source>
</evidence>
<proteinExistence type="predicted"/>
<dbReference type="HOGENOM" id="CLU_1515467_0_0_5"/>
<dbReference type="Proteomes" id="UP000018780">
    <property type="component" value="Chromosome"/>
</dbReference>
<dbReference type="PATRIC" id="fig|999552.6.peg.264"/>
<dbReference type="EMBL" id="CP006773">
    <property type="protein sequence ID" value="AHC99530.1"/>
    <property type="molecule type" value="Genomic_DNA"/>
</dbReference>
<dbReference type="Pfam" id="PF18546">
    <property type="entry name" value="MetOD1"/>
    <property type="match status" value="1"/>
</dbReference>